<keyword evidence="2" id="KW-0812">Transmembrane</keyword>
<keyword evidence="2" id="KW-1133">Transmembrane helix</keyword>
<evidence type="ECO:0000313" key="3">
    <source>
        <dbReference type="EMBL" id="MFF5297608.1"/>
    </source>
</evidence>
<evidence type="ECO:0000256" key="1">
    <source>
        <dbReference type="SAM" id="MobiDB-lite"/>
    </source>
</evidence>
<feature type="transmembrane region" description="Helical" evidence="2">
    <location>
        <begin position="7"/>
        <end position="28"/>
    </location>
</feature>
<keyword evidence="4" id="KW-1185">Reference proteome</keyword>
<comment type="caution">
    <text evidence="3">The sequence shown here is derived from an EMBL/GenBank/DDBJ whole genome shotgun (WGS) entry which is preliminary data.</text>
</comment>
<organism evidence="3 4">
    <name type="scientific">Paractinoplanes globisporus</name>
    <dbReference type="NCBI Taxonomy" id="113565"/>
    <lineage>
        <taxon>Bacteria</taxon>
        <taxon>Bacillati</taxon>
        <taxon>Actinomycetota</taxon>
        <taxon>Actinomycetes</taxon>
        <taxon>Micromonosporales</taxon>
        <taxon>Micromonosporaceae</taxon>
        <taxon>Paractinoplanes</taxon>
    </lineage>
</organism>
<gene>
    <name evidence="3" type="ORF">ACFY35_49950</name>
</gene>
<protein>
    <submittedName>
        <fullName evidence="3">Uncharacterized protein</fullName>
    </submittedName>
</protein>
<proteinExistence type="predicted"/>
<name>A0ABW6WX92_9ACTN</name>
<feature type="compositionally biased region" description="Low complexity" evidence="1">
    <location>
        <begin position="41"/>
        <end position="59"/>
    </location>
</feature>
<reference evidence="3 4" key="1">
    <citation type="submission" date="2024-10" db="EMBL/GenBank/DDBJ databases">
        <title>The Natural Products Discovery Center: Release of the First 8490 Sequenced Strains for Exploring Actinobacteria Biosynthetic Diversity.</title>
        <authorList>
            <person name="Kalkreuter E."/>
            <person name="Kautsar S.A."/>
            <person name="Yang D."/>
            <person name="Bader C.D."/>
            <person name="Teijaro C.N."/>
            <person name="Fluegel L."/>
            <person name="Davis C.M."/>
            <person name="Simpson J.R."/>
            <person name="Lauterbach L."/>
            <person name="Steele A.D."/>
            <person name="Gui C."/>
            <person name="Meng S."/>
            <person name="Li G."/>
            <person name="Viehrig K."/>
            <person name="Ye F."/>
            <person name="Su P."/>
            <person name="Kiefer A.F."/>
            <person name="Nichols A."/>
            <person name="Cepeda A.J."/>
            <person name="Yan W."/>
            <person name="Fan B."/>
            <person name="Jiang Y."/>
            <person name="Adhikari A."/>
            <person name="Zheng C.-J."/>
            <person name="Schuster L."/>
            <person name="Cowan T.M."/>
            <person name="Smanski M.J."/>
            <person name="Chevrette M.G."/>
            <person name="De Carvalho L.P.S."/>
            <person name="Shen B."/>
        </authorList>
    </citation>
    <scope>NUCLEOTIDE SEQUENCE [LARGE SCALE GENOMIC DNA]</scope>
    <source>
        <strain evidence="3 4">NPDC000087</strain>
    </source>
</reference>
<sequence>MRKKSNPLLIVGVIAAVVIGLCLFGAAIGNFGDDNPDNSLAGDVANAAGDAGTTAPRAKATTKAKPKPKTPGLHDPARDGKFEFTVTGVSCGKKRVGSGFLTKDA</sequence>
<dbReference type="RefSeq" id="WP_020513897.1">
    <property type="nucleotide sequence ID" value="NZ_JBIAZU010000012.1"/>
</dbReference>
<feature type="region of interest" description="Disordered" evidence="1">
    <location>
        <begin position="39"/>
        <end position="79"/>
    </location>
</feature>
<evidence type="ECO:0000256" key="2">
    <source>
        <dbReference type="SAM" id="Phobius"/>
    </source>
</evidence>
<keyword evidence="2" id="KW-0472">Membrane</keyword>
<accession>A0ABW6WX92</accession>
<dbReference type="Proteomes" id="UP001602245">
    <property type="component" value="Unassembled WGS sequence"/>
</dbReference>
<evidence type="ECO:0000313" key="4">
    <source>
        <dbReference type="Proteomes" id="UP001602245"/>
    </source>
</evidence>
<dbReference type="EMBL" id="JBIAZU010000012">
    <property type="protein sequence ID" value="MFF5297608.1"/>
    <property type="molecule type" value="Genomic_DNA"/>
</dbReference>